<dbReference type="RefSeq" id="WP_073519136.1">
    <property type="nucleotide sequence ID" value="NZ_JAEFBZ010000012.1"/>
</dbReference>
<feature type="domain" description="Phage capsid-like C-terminal" evidence="6">
    <location>
        <begin position="252"/>
        <end position="506"/>
    </location>
</feature>
<dbReference type="InterPro" id="IPR054612">
    <property type="entry name" value="Phage_capsid-like_C"/>
</dbReference>
<comment type="caution">
    <text evidence="8">The sequence shown here is derived from an EMBL/GenBank/DDBJ whole genome shotgun (WGS) entry which is preliminary data.</text>
</comment>
<evidence type="ECO:0000259" key="6">
    <source>
        <dbReference type="Pfam" id="PF05065"/>
    </source>
</evidence>
<organism evidence="8 9">
    <name type="scientific">Bacillus cereus</name>
    <dbReference type="NCBI Taxonomy" id="1396"/>
    <lineage>
        <taxon>Bacteria</taxon>
        <taxon>Bacillati</taxon>
        <taxon>Bacillota</taxon>
        <taxon>Bacilli</taxon>
        <taxon>Bacillales</taxon>
        <taxon>Bacillaceae</taxon>
        <taxon>Bacillus</taxon>
        <taxon>Bacillus cereus group</taxon>
    </lineage>
</organism>
<evidence type="ECO:0000256" key="4">
    <source>
        <dbReference type="ARBA" id="ARBA00022801"/>
    </source>
</evidence>
<keyword evidence="4" id="KW-0378">Hydrolase</keyword>
<name>A0A1Q4L392_BACCE</name>
<dbReference type="NCBIfam" id="TIGR01543">
    <property type="entry name" value="proheadase_HK97"/>
    <property type="match status" value="1"/>
</dbReference>
<comment type="subcellular location">
    <subcellularLocation>
        <location evidence="1">Virion</location>
    </subcellularLocation>
</comment>
<dbReference type="EMBL" id="JAEFBZ010000012">
    <property type="protein sequence ID" value="MBK1611848.1"/>
    <property type="molecule type" value="Genomic_DNA"/>
</dbReference>
<keyword evidence="3" id="KW-0645">Protease</keyword>
<dbReference type="Gene3D" id="3.30.2400.10">
    <property type="entry name" value="Major capsid protein gp5"/>
    <property type="match status" value="1"/>
</dbReference>
<dbReference type="Proteomes" id="UP000186535">
    <property type="component" value="Unassembled WGS sequence"/>
</dbReference>
<dbReference type="SUPFAM" id="SSF56563">
    <property type="entry name" value="Major capsid protein gp5"/>
    <property type="match status" value="1"/>
</dbReference>
<dbReference type="AlphaFoldDB" id="A0A1Q4L392"/>
<evidence type="ECO:0000256" key="2">
    <source>
        <dbReference type="ARBA" id="ARBA00022612"/>
    </source>
</evidence>
<dbReference type="Pfam" id="PF05065">
    <property type="entry name" value="Phage_capsid"/>
    <property type="match status" value="1"/>
</dbReference>
<dbReference type="Pfam" id="PF04586">
    <property type="entry name" value="Peptidase_S78"/>
    <property type="match status" value="1"/>
</dbReference>
<feature type="domain" description="Prohead serine protease" evidence="5">
    <location>
        <begin position="9"/>
        <end position="166"/>
    </location>
</feature>
<dbReference type="InterPro" id="IPR024455">
    <property type="entry name" value="Phage_capsid"/>
</dbReference>
<dbReference type="NCBIfam" id="TIGR01554">
    <property type="entry name" value="major_cap_HK97"/>
    <property type="match status" value="1"/>
</dbReference>
<keyword evidence="2" id="KW-1188">Viral release from host cell</keyword>
<dbReference type="InterPro" id="IPR006433">
    <property type="entry name" value="Prohead_protease"/>
</dbReference>
<evidence type="ECO:0000313" key="9">
    <source>
        <dbReference type="Proteomes" id="UP000186535"/>
    </source>
</evidence>
<proteinExistence type="predicted"/>
<gene>
    <name evidence="8" type="ORF">BJR07_29685</name>
    <name evidence="7" type="ORF">JCR31_28875</name>
</gene>
<dbReference type="GO" id="GO:0006508">
    <property type="term" value="P:proteolysis"/>
    <property type="evidence" value="ECO:0007669"/>
    <property type="project" value="UniProtKB-KW"/>
</dbReference>
<dbReference type="EMBL" id="MPON01000035">
    <property type="protein sequence ID" value="OKA31421.1"/>
    <property type="molecule type" value="Genomic_DNA"/>
</dbReference>
<accession>A0A1Q4L392</accession>
<dbReference type="GO" id="GO:0008233">
    <property type="term" value="F:peptidase activity"/>
    <property type="evidence" value="ECO:0007669"/>
    <property type="project" value="UniProtKB-KW"/>
</dbReference>
<evidence type="ECO:0000313" key="8">
    <source>
        <dbReference type="EMBL" id="OKA31421.1"/>
    </source>
</evidence>
<evidence type="ECO:0000259" key="5">
    <source>
        <dbReference type="Pfam" id="PF04586"/>
    </source>
</evidence>
<evidence type="ECO:0000256" key="3">
    <source>
        <dbReference type="ARBA" id="ARBA00022670"/>
    </source>
</evidence>
<dbReference type="InterPro" id="IPR054613">
    <property type="entry name" value="Peptidase_S78_dom"/>
</dbReference>
<evidence type="ECO:0000256" key="1">
    <source>
        <dbReference type="ARBA" id="ARBA00004328"/>
    </source>
</evidence>
<dbReference type="Proteomes" id="UP000613452">
    <property type="component" value="Unassembled WGS sequence"/>
</dbReference>
<evidence type="ECO:0000313" key="7">
    <source>
        <dbReference type="EMBL" id="MBK1611848.1"/>
    </source>
</evidence>
<protein>
    <submittedName>
        <fullName evidence="7">Phage major capsid protein</fullName>
    </submittedName>
</protein>
<evidence type="ECO:0000313" key="10">
    <source>
        <dbReference type="Proteomes" id="UP000613452"/>
    </source>
</evidence>
<reference evidence="7 10" key="2">
    <citation type="submission" date="2020-12" db="EMBL/GenBank/DDBJ databases">
        <title>Genome assembly for a thermostable protease producing Bacillus cereus MAKP1 strain isolated from chicken gut.</title>
        <authorList>
            <person name="Malaviya A."/>
        </authorList>
    </citation>
    <scope>NUCLEOTIDE SEQUENCE [LARGE SCALE GENOMIC DNA]</scope>
    <source>
        <strain evidence="7 10">MAKP1</strain>
    </source>
</reference>
<reference evidence="8 9" key="1">
    <citation type="submission" date="2016-11" db="EMBL/GenBank/DDBJ databases">
        <title>Identification of Bacillus cereus isolated from egg-white.</title>
        <authorList>
            <person name="Soni A."/>
            <person name="Oey I."/>
            <person name="Silcock P."/>
            <person name="Bremer P."/>
        </authorList>
    </citation>
    <scope>NUCLEOTIDE SEQUENCE [LARGE SCALE GENOMIC DNA]</scope>
    <source>
        <strain evidence="8 9">NZAS03</strain>
    </source>
</reference>
<sequence length="511" mass="57143">MEKRLLVTNLECRASEENKGLTISGYAIRYNEQSEPLEYGFREIIKPGAFSESIRNRNILALNQHDNNQLLASTKAKTLRLEERNDGIFFEMDLLPQREELYELVKRGDIGGMSFGFTSDKERFTRSGDTDIREVEKGTLYEISVVHSPAYPTSQVVAKRSLEVYEQFKKENVEGSNMENNQKQNNGQEQRGLELMGGKMVETKKEVRSVQRGEKFATETSEVTLGGLIRTYVTGKGTEEEKRALTTSTNGGNFLVPTTIINQLIDKARNKSFLFGNATVVDMQSNNTVTVPRVVNDPTVAFKKQGEVIPKSDPTFDGLELKAKYMYGLVEVPLELVKTGIGVEEKLNHLLAEALNQKLEEAALVGATDGFKGIFNDTEILKQEIEKASYKEISKGVRLVANKNGVAKDLVYSTNNQLDIETETAADGQFLKEPTFYTNMNKFATNSMDDAKIVVGDLSQIYIGLLQDMQIEVSTHYGFDKGTLAIRIMWYGDVAVAEPKHLCLMNVKQGA</sequence>